<gene>
    <name evidence="2" type="ORF">C3B61_11435</name>
</gene>
<feature type="compositionally biased region" description="Basic and acidic residues" evidence="1">
    <location>
        <begin position="1"/>
        <end position="21"/>
    </location>
</feature>
<sequence length="187" mass="21092">MTVPSSERRLAMRARSQRDDSPGASSGERLGVFSFRPLVKEDVGAVDAEDIEPSSGPHETDVWLTEWQVAEEGFDVALDHYVDWQLVPMDDDWATQLFAGRRTISLQLDTYAEARRHPTETLVWTHLTGRVTRIDQISVRFHPSEDPAERGVREAETGGAMQHSVLSLQSPRVHHGVLVGWIVRVRK</sequence>
<evidence type="ECO:0000313" key="3">
    <source>
        <dbReference type="Proteomes" id="UP000237340"/>
    </source>
</evidence>
<name>A0A2S3ZEJ7_9MICO</name>
<organism evidence="2 3">
    <name type="scientific">Cryobacterium zongtaii</name>
    <dbReference type="NCBI Taxonomy" id="1259217"/>
    <lineage>
        <taxon>Bacteria</taxon>
        <taxon>Bacillati</taxon>
        <taxon>Actinomycetota</taxon>
        <taxon>Actinomycetes</taxon>
        <taxon>Micrococcales</taxon>
        <taxon>Microbacteriaceae</taxon>
        <taxon>Cryobacterium</taxon>
    </lineage>
</organism>
<dbReference type="EMBL" id="PPXD01000018">
    <property type="protein sequence ID" value="POH64772.1"/>
    <property type="molecule type" value="Genomic_DNA"/>
</dbReference>
<dbReference type="Pfam" id="PF20218">
    <property type="entry name" value="DUF6578"/>
    <property type="match status" value="1"/>
</dbReference>
<feature type="region of interest" description="Disordered" evidence="1">
    <location>
        <begin position="1"/>
        <end position="29"/>
    </location>
</feature>
<dbReference type="InterPro" id="IPR046485">
    <property type="entry name" value="DUF6578"/>
</dbReference>
<reference evidence="2 3" key="1">
    <citation type="submission" date="2018-01" db="EMBL/GenBank/DDBJ databases">
        <title>Cryobacterium sp. nov., from glaciers in China.</title>
        <authorList>
            <person name="Liu Q."/>
            <person name="Xin Y.-H."/>
        </authorList>
    </citation>
    <scope>NUCLEOTIDE SEQUENCE [LARGE SCALE GENOMIC DNA]</scope>
    <source>
        <strain evidence="2 3">TMN-42</strain>
    </source>
</reference>
<evidence type="ECO:0000256" key="1">
    <source>
        <dbReference type="SAM" id="MobiDB-lite"/>
    </source>
</evidence>
<comment type="caution">
    <text evidence="2">The sequence shown here is derived from an EMBL/GenBank/DDBJ whole genome shotgun (WGS) entry which is preliminary data.</text>
</comment>
<evidence type="ECO:0000313" key="2">
    <source>
        <dbReference type="EMBL" id="POH64772.1"/>
    </source>
</evidence>
<dbReference type="Proteomes" id="UP000237340">
    <property type="component" value="Unassembled WGS sequence"/>
</dbReference>
<keyword evidence="3" id="KW-1185">Reference proteome</keyword>
<accession>A0A2S3ZEJ7</accession>
<dbReference type="RefSeq" id="WP_103460716.1">
    <property type="nucleotide sequence ID" value="NZ_PPXD01000018.1"/>
</dbReference>
<protein>
    <submittedName>
        <fullName evidence="2">Uncharacterized protein</fullName>
    </submittedName>
</protein>
<proteinExistence type="predicted"/>
<dbReference type="AlphaFoldDB" id="A0A2S3ZEJ7"/>